<dbReference type="Pfam" id="PF12874">
    <property type="entry name" value="zf-met"/>
    <property type="match status" value="1"/>
</dbReference>
<feature type="compositionally biased region" description="Basic residues" evidence="13">
    <location>
        <begin position="605"/>
        <end position="614"/>
    </location>
</feature>
<keyword evidence="9" id="KW-0238">DNA-binding</keyword>
<dbReference type="InterPro" id="IPR050636">
    <property type="entry name" value="C2H2-ZF_domain-containing"/>
</dbReference>
<evidence type="ECO:0000256" key="7">
    <source>
        <dbReference type="ARBA" id="ARBA00022833"/>
    </source>
</evidence>
<dbReference type="FunFam" id="3.30.160.60:FF:000771">
    <property type="entry name" value="zinc finger protein 648"/>
    <property type="match status" value="1"/>
</dbReference>
<dbReference type="PROSITE" id="PS00028">
    <property type="entry name" value="ZINC_FINGER_C2H2_1"/>
    <property type="match status" value="22"/>
</dbReference>
<evidence type="ECO:0000256" key="2">
    <source>
        <dbReference type="ARBA" id="ARBA00004123"/>
    </source>
</evidence>
<evidence type="ECO:0000256" key="8">
    <source>
        <dbReference type="ARBA" id="ARBA00023015"/>
    </source>
</evidence>
<dbReference type="GO" id="GO:0005634">
    <property type="term" value="C:nucleus"/>
    <property type="evidence" value="ECO:0000318"/>
    <property type="project" value="GO_Central"/>
</dbReference>
<dbReference type="InterPro" id="IPR013087">
    <property type="entry name" value="Znf_C2H2_type"/>
</dbReference>
<comment type="subcellular location">
    <subcellularLocation>
        <location evidence="2">Nucleus</location>
    </subcellularLocation>
</comment>
<feature type="region of interest" description="Disordered" evidence="13">
    <location>
        <begin position="67"/>
        <end position="117"/>
    </location>
</feature>
<organism evidence="15 16">
    <name type="scientific">Strongylocentrotus purpuratus</name>
    <name type="common">Purple sea urchin</name>
    <dbReference type="NCBI Taxonomy" id="7668"/>
    <lineage>
        <taxon>Eukaryota</taxon>
        <taxon>Metazoa</taxon>
        <taxon>Echinodermata</taxon>
        <taxon>Eleutherozoa</taxon>
        <taxon>Echinozoa</taxon>
        <taxon>Echinoidea</taxon>
        <taxon>Euechinoidea</taxon>
        <taxon>Echinacea</taxon>
        <taxon>Camarodonta</taxon>
        <taxon>Echinidea</taxon>
        <taxon>Strongylocentrotidae</taxon>
        <taxon>Strongylocentrotus</taxon>
    </lineage>
</organism>
<dbReference type="Pfam" id="PF13912">
    <property type="entry name" value="zf-C2H2_6"/>
    <property type="match status" value="3"/>
</dbReference>
<feature type="domain" description="C2H2-type" evidence="14">
    <location>
        <begin position="368"/>
        <end position="395"/>
    </location>
</feature>
<keyword evidence="5" id="KW-0677">Repeat</keyword>
<feature type="domain" description="C2H2-type" evidence="14">
    <location>
        <begin position="308"/>
        <end position="331"/>
    </location>
</feature>
<keyword evidence="11" id="KW-0539">Nucleus</keyword>
<dbReference type="Gene3D" id="3.30.160.60">
    <property type="entry name" value="Classic Zinc Finger"/>
    <property type="match status" value="18"/>
</dbReference>
<feature type="domain" description="C2H2-type" evidence="14">
    <location>
        <begin position="889"/>
        <end position="917"/>
    </location>
</feature>
<feature type="domain" description="C2H2-type" evidence="14">
    <location>
        <begin position="396"/>
        <end position="423"/>
    </location>
</feature>
<evidence type="ECO:0000313" key="15">
    <source>
        <dbReference type="EnsemblMetazoa" id="XP_003726628"/>
    </source>
</evidence>
<dbReference type="Proteomes" id="UP000007110">
    <property type="component" value="Unassembled WGS sequence"/>
</dbReference>
<name>A0A7M7GHC0_STRPU</name>
<dbReference type="PROSITE" id="PS50157">
    <property type="entry name" value="ZINC_FINGER_C2H2_2"/>
    <property type="match status" value="22"/>
</dbReference>
<dbReference type="FunFam" id="3.30.160.60:FF:002343">
    <property type="entry name" value="Zinc finger protein 33A"/>
    <property type="match status" value="1"/>
</dbReference>
<feature type="domain" description="C2H2-type" evidence="14">
    <location>
        <begin position="946"/>
        <end position="973"/>
    </location>
</feature>
<evidence type="ECO:0000256" key="13">
    <source>
        <dbReference type="SAM" id="MobiDB-lite"/>
    </source>
</evidence>
<dbReference type="FunFam" id="3.30.160.60:FF:000446">
    <property type="entry name" value="Zinc finger protein"/>
    <property type="match status" value="2"/>
</dbReference>
<dbReference type="EnsemblMetazoa" id="XM_003726580">
    <property type="protein sequence ID" value="XP_003726628"/>
    <property type="gene ID" value="LOC100889650"/>
</dbReference>
<evidence type="ECO:0000256" key="5">
    <source>
        <dbReference type="ARBA" id="ARBA00022737"/>
    </source>
</evidence>
<feature type="compositionally biased region" description="Basic and acidic residues" evidence="13">
    <location>
        <begin position="637"/>
        <end position="649"/>
    </location>
</feature>
<dbReference type="InParanoid" id="A0A7M7GHC0"/>
<keyword evidence="10" id="KW-0804">Transcription</keyword>
<keyword evidence="8" id="KW-0805">Transcription regulation</keyword>
<feature type="domain" description="C2H2-type" evidence="14">
    <location>
        <begin position="544"/>
        <end position="571"/>
    </location>
</feature>
<dbReference type="KEGG" id="spu:100889650"/>
<keyword evidence="7" id="KW-0862">Zinc</keyword>
<dbReference type="GO" id="GO:0006357">
    <property type="term" value="P:regulation of transcription by RNA polymerase II"/>
    <property type="evidence" value="ECO:0000318"/>
    <property type="project" value="GO_Central"/>
</dbReference>
<dbReference type="PANTHER" id="PTHR47772">
    <property type="entry name" value="ZINC FINGER PROTEIN 200"/>
    <property type="match status" value="1"/>
</dbReference>
<evidence type="ECO:0000313" key="16">
    <source>
        <dbReference type="Proteomes" id="UP000007110"/>
    </source>
</evidence>
<protein>
    <recommendedName>
        <fullName evidence="14">C2H2-type domain-containing protein</fullName>
    </recommendedName>
</protein>
<dbReference type="AlphaFoldDB" id="A0A7M7GHC0"/>
<dbReference type="InterPro" id="IPR036236">
    <property type="entry name" value="Znf_C2H2_sf"/>
</dbReference>
<reference evidence="16" key="1">
    <citation type="submission" date="2015-02" db="EMBL/GenBank/DDBJ databases">
        <title>Genome sequencing for Strongylocentrotus purpuratus.</title>
        <authorList>
            <person name="Murali S."/>
            <person name="Liu Y."/>
            <person name="Vee V."/>
            <person name="English A."/>
            <person name="Wang M."/>
            <person name="Skinner E."/>
            <person name="Han Y."/>
            <person name="Muzny D.M."/>
            <person name="Worley K.C."/>
            <person name="Gibbs R.A."/>
        </authorList>
    </citation>
    <scope>NUCLEOTIDE SEQUENCE</scope>
</reference>
<dbReference type="GO" id="GO:0008270">
    <property type="term" value="F:zinc ion binding"/>
    <property type="evidence" value="ECO:0007669"/>
    <property type="project" value="UniProtKB-KW"/>
</dbReference>
<dbReference type="Pfam" id="PF00096">
    <property type="entry name" value="zf-C2H2"/>
    <property type="match status" value="12"/>
</dbReference>
<evidence type="ECO:0000256" key="4">
    <source>
        <dbReference type="ARBA" id="ARBA00022723"/>
    </source>
</evidence>
<reference evidence="15" key="2">
    <citation type="submission" date="2021-01" db="UniProtKB">
        <authorList>
            <consortium name="EnsemblMetazoa"/>
        </authorList>
    </citation>
    <scope>IDENTIFICATION</scope>
</reference>
<dbReference type="SUPFAM" id="SSF57667">
    <property type="entry name" value="beta-beta-alpha zinc fingers"/>
    <property type="match status" value="13"/>
</dbReference>
<dbReference type="PANTHER" id="PTHR47772:SF13">
    <property type="entry name" value="GASTRULA ZINC FINGER PROTEIN XLCGF49.1-LIKE-RELATED"/>
    <property type="match status" value="1"/>
</dbReference>
<evidence type="ECO:0000256" key="9">
    <source>
        <dbReference type="ARBA" id="ARBA00023125"/>
    </source>
</evidence>
<keyword evidence="16" id="KW-1185">Reference proteome</keyword>
<dbReference type="OrthoDB" id="6077919at2759"/>
<feature type="compositionally biased region" description="Basic residues" evidence="13">
    <location>
        <begin position="1058"/>
        <end position="1069"/>
    </location>
</feature>
<feature type="domain" description="C2H2-type" evidence="14">
    <location>
        <begin position="452"/>
        <end position="479"/>
    </location>
</feature>
<proteinExistence type="inferred from homology"/>
<dbReference type="OMA" id="AMEIHIP"/>
<evidence type="ECO:0000256" key="6">
    <source>
        <dbReference type="ARBA" id="ARBA00022771"/>
    </source>
</evidence>
<feature type="domain" description="C2H2-type" evidence="14">
    <location>
        <begin position="795"/>
        <end position="817"/>
    </location>
</feature>
<feature type="domain" description="C2H2-type" evidence="14">
    <location>
        <begin position="1043"/>
        <end position="1070"/>
    </location>
</feature>
<feature type="region of interest" description="Disordered" evidence="13">
    <location>
        <begin position="598"/>
        <end position="649"/>
    </location>
</feature>
<feature type="compositionally biased region" description="Polar residues" evidence="13">
    <location>
        <begin position="618"/>
        <end position="636"/>
    </location>
</feature>
<feature type="domain" description="C2H2-type" evidence="14">
    <location>
        <begin position="340"/>
        <end position="367"/>
    </location>
</feature>
<feature type="domain" description="C2H2-type" evidence="14">
    <location>
        <begin position="862"/>
        <end position="889"/>
    </location>
</feature>
<feature type="domain" description="C2H2-type" evidence="14">
    <location>
        <begin position="516"/>
        <end position="543"/>
    </location>
</feature>
<feature type="domain" description="C2H2-type" evidence="14">
    <location>
        <begin position="679"/>
        <end position="706"/>
    </location>
</feature>
<evidence type="ECO:0000256" key="10">
    <source>
        <dbReference type="ARBA" id="ARBA00023163"/>
    </source>
</evidence>
<sequence length="1081" mass="122899">MENDETTSCLLCGEPFSSSNALSQHWKDSSCKMSSIPAHSTQTTSAIVSTTAQMATVVRVPSASVQTHLDAASESHIPEDTGSTNLERKGRGDDGEESATSADGPTEVVEAEPLKDSSSVAVSSSVVPVSILLAHQVGVVTDSAKDDNEGSLSAGHFSHIPEEEAHIEGVIHQDSELSQIPETVHLQPDTLLGQVAMEIHIPMHTQLIVSDYIEENGQTESSSEIYFIEGKVEGLDTEDRQSAIELNVPKEAWEFEEKCEKDDLSVQTEVKLCRTSKVQKYCCEKCGKTYSKSSNFYRHQNVHFGIKFPCDLCGKVYSYRETLKAHKECCHREPVFCGVHKCKYCPRQYSSAIRLGVHLRSHTYDKPFPCSQCSKTFSSNVGLRRHQIVHTSVKDFQCKTCSKRFLRKRALEKHKIIHLSDRTYTCSLCSKVYSDQYSRWSHKCNHYPDRPYGCQFCLKRFKSPSALQVHERIHTRAKIHACTKCSYTCGTSLELKMHLRSHWQVDVKDTQTLERNQCKECGAKFTQRSTLRAHERTHSGEMPFVCPSCQKPFTYYSSWKRHLQIHKGEKAHRCKKCGKGFTKGLYLKRHRNGCCHGHSISGKSGKVRKKKRTSKVVESNQVRNVRLESSNTPIQSKRSEAGESDTSKHDKENFALHIGGDQNELTIDSNPLTVDLKPFTCEVCGKMYKSKSNLHRHLKTHQDKKPFSCDHCEKSYSRRPILKEHLLMVHGEGPTKPLFQCTDCAQSYPTLRRLEIHRRKHTGERPYKCKYCVKMFKEPSSMKRHEIIHLGLKPYKCIICQRGFSDKGNLQKHELTHGIKGEESRRNVETWKPFSCEVCGKSFKQLGYLRYHMKMHESKLSFSCELCDRKFSGAANLKAHLKTHSKKPHGCDKCRMSFRKESKLLGHQDKYHNVKKCFVCSKCGKVLSTKASLQRHENNHLGLKPFKCPSCPSTFSEKIILKRHLKTHKDDGSVLFCKECDAIFTSKDSLDEHVDSKSCLKTQKCEKCEKMFTSLMGLSQHQRSHNSVNRNSSSGASLKSKVYVCDICGNHFPKKKMLSAHKKAHKRNKKGDEKISKDATR</sequence>
<evidence type="ECO:0000256" key="1">
    <source>
        <dbReference type="ARBA" id="ARBA00003767"/>
    </source>
</evidence>
<feature type="domain" description="C2H2-type" evidence="14">
    <location>
        <begin position="707"/>
        <end position="734"/>
    </location>
</feature>
<comment type="similarity">
    <text evidence="3">Belongs to the krueppel C2H2-type zinc-finger protein family.</text>
</comment>
<evidence type="ECO:0000256" key="11">
    <source>
        <dbReference type="ARBA" id="ARBA00023242"/>
    </source>
</evidence>
<dbReference type="RefSeq" id="XP_003726628.2">
    <property type="nucleotide sequence ID" value="XM_003726580.3"/>
</dbReference>
<feature type="region of interest" description="Disordered" evidence="13">
    <location>
        <begin position="1058"/>
        <end position="1081"/>
    </location>
</feature>
<keyword evidence="6 12" id="KW-0863">Zinc-finger</keyword>
<dbReference type="FunFam" id="3.30.160.60:FF:000060">
    <property type="entry name" value="zinc finger protein 436"/>
    <property type="match status" value="1"/>
</dbReference>
<feature type="domain" description="C2H2-type" evidence="14">
    <location>
        <begin position="1003"/>
        <end position="1030"/>
    </location>
</feature>
<feature type="domain" description="C2H2-type" evidence="14">
    <location>
        <begin position="834"/>
        <end position="861"/>
    </location>
</feature>
<feature type="domain" description="C2H2-type" evidence="14">
    <location>
        <begin position="572"/>
        <end position="596"/>
    </location>
</feature>
<dbReference type="FunFam" id="3.30.160.60:FF:000706">
    <property type="entry name" value="Zinc finger protein"/>
    <property type="match status" value="1"/>
</dbReference>
<accession>A0A7M7GHC0</accession>
<dbReference type="SMART" id="SM00355">
    <property type="entry name" value="ZnF_C2H2"/>
    <property type="match status" value="25"/>
</dbReference>
<keyword evidence="4" id="KW-0479">Metal-binding</keyword>
<dbReference type="GeneID" id="100889650"/>
<feature type="compositionally biased region" description="Basic and acidic residues" evidence="13">
    <location>
        <begin position="1070"/>
        <end position="1081"/>
    </location>
</feature>
<feature type="domain" description="C2H2-type" evidence="14">
    <location>
        <begin position="424"/>
        <end position="451"/>
    </location>
</feature>
<evidence type="ECO:0000256" key="3">
    <source>
        <dbReference type="ARBA" id="ARBA00006991"/>
    </source>
</evidence>
<feature type="domain" description="C2H2-type" evidence="14">
    <location>
        <begin position="739"/>
        <end position="766"/>
    </location>
</feature>
<evidence type="ECO:0000256" key="12">
    <source>
        <dbReference type="PROSITE-ProRule" id="PRU00042"/>
    </source>
</evidence>
<feature type="domain" description="C2H2-type" evidence="14">
    <location>
        <begin position="918"/>
        <end position="945"/>
    </location>
</feature>
<feature type="domain" description="C2H2-type" evidence="14">
    <location>
        <begin position="281"/>
        <end position="308"/>
    </location>
</feature>
<feature type="domain" description="C2H2-type" evidence="14">
    <location>
        <begin position="767"/>
        <end position="794"/>
    </location>
</feature>
<dbReference type="GO" id="GO:0003677">
    <property type="term" value="F:DNA binding"/>
    <property type="evidence" value="ECO:0007669"/>
    <property type="project" value="UniProtKB-KW"/>
</dbReference>
<evidence type="ECO:0000259" key="14">
    <source>
        <dbReference type="PROSITE" id="PS50157"/>
    </source>
</evidence>
<dbReference type="FunFam" id="3.30.160.60:FF:000325">
    <property type="entry name" value="ZFP90 zinc finger protein"/>
    <property type="match status" value="1"/>
</dbReference>
<comment type="function">
    <text evidence="1">May be involved in transcriptional regulation.</text>
</comment>